<keyword evidence="5" id="KW-1185">Reference proteome</keyword>
<keyword evidence="1 2" id="KW-0238">DNA-binding</keyword>
<evidence type="ECO:0000313" key="5">
    <source>
        <dbReference type="Proteomes" id="UP000184170"/>
    </source>
</evidence>
<dbReference type="Proteomes" id="UP000184170">
    <property type="component" value="Unassembled WGS sequence"/>
</dbReference>
<dbReference type="GO" id="GO:0003700">
    <property type="term" value="F:DNA-binding transcription factor activity"/>
    <property type="evidence" value="ECO:0007669"/>
    <property type="project" value="TreeGrafter"/>
</dbReference>
<dbReference type="AlphaFoldDB" id="A0A1M4XXN1"/>
<dbReference type="InterPro" id="IPR050109">
    <property type="entry name" value="HTH-type_TetR-like_transc_reg"/>
</dbReference>
<name>A0A1M4XXN1_9GAMM</name>
<gene>
    <name evidence="4" type="ORF">SAMN04487965_1094</name>
</gene>
<feature type="domain" description="HTH tetR-type" evidence="3">
    <location>
        <begin position="17"/>
        <end position="77"/>
    </location>
</feature>
<dbReference type="SUPFAM" id="SSF46689">
    <property type="entry name" value="Homeodomain-like"/>
    <property type="match status" value="1"/>
</dbReference>
<dbReference type="STRING" id="494016.SAMN04487965_1094"/>
<dbReference type="PANTHER" id="PTHR30055">
    <property type="entry name" value="HTH-TYPE TRANSCRIPTIONAL REGULATOR RUTR"/>
    <property type="match status" value="1"/>
</dbReference>
<dbReference type="InterPro" id="IPR041669">
    <property type="entry name" value="TetR_C_15"/>
</dbReference>
<dbReference type="Gene3D" id="1.10.357.10">
    <property type="entry name" value="Tetracycline Repressor, domain 2"/>
    <property type="match status" value="1"/>
</dbReference>
<dbReference type="InterPro" id="IPR009057">
    <property type="entry name" value="Homeodomain-like_sf"/>
</dbReference>
<reference evidence="5" key="1">
    <citation type="submission" date="2016-11" db="EMBL/GenBank/DDBJ databases">
        <authorList>
            <person name="Varghese N."/>
            <person name="Submissions S."/>
        </authorList>
    </citation>
    <scope>NUCLEOTIDE SEQUENCE [LARGE SCALE GENOMIC DNA]</scope>
    <source>
        <strain evidence="5">CGMCC 1.7063</strain>
    </source>
</reference>
<protein>
    <submittedName>
        <fullName evidence="4">Transcriptional regulator, TetR family</fullName>
    </submittedName>
</protein>
<dbReference type="GO" id="GO:0000976">
    <property type="term" value="F:transcription cis-regulatory region binding"/>
    <property type="evidence" value="ECO:0007669"/>
    <property type="project" value="TreeGrafter"/>
</dbReference>
<dbReference type="PRINTS" id="PR00455">
    <property type="entry name" value="HTHTETR"/>
</dbReference>
<accession>A0A1M4XXN1</accession>
<dbReference type="RefSeq" id="WP_073272483.1">
    <property type="nucleotide sequence ID" value="NZ_FQVA01000001.1"/>
</dbReference>
<organism evidence="4 5">
    <name type="scientific">Microbulbifer donghaiensis</name>
    <dbReference type="NCBI Taxonomy" id="494016"/>
    <lineage>
        <taxon>Bacteria</taxon>
        <taxon>Pseudomonadati</taxon>
        <taxon>Pseudomonadota</taxon>
        <taxon>Gammaproteobacteria</taxon>
        <taxon>Cellvibrionales</taxon>
        <taxon>Microbulbiferaceae</taxon>
        <taxon>Microbulbifer</taxon>
    </lineage>
</organism>
<proteinExistence type="predicted"/>
<sequence length="209" mass="24284">MSAEVNGRKQPQQERARRRRQQILDTSIEILQQDGLEKLNTASISEKLGISVGSLYRYFPNKQAILYTLAEQWLGANRASLEEIARWPLEAMEPKEFIERFLQKMADVYRAQRGLTLLLQTIMEVPELRELDEEHDRFVVQLLARMLKRLHVGSSRTERIRLSELLLNQGHFGLTLLVTLGPRLGSRTLEDLQAMQIALLQKHRQDNRT</sequence>
<evidence type="ECO:0000313" key="4">
    <source>
        <dbReference type="EMBL" id="SHE98190.1"/>
    </source>
</evidence>
<dbReference type="InterPro" id="IPR001647">
    <property type="entry name" value="HTH_TetR"/>
</dbReference>
<dbReference type="PANTHER" id="PTHR30055:SF226">
    <property type="entry name" value="HTH-TYPE TRANSCRIPTIONAL REGULATOR PKSA"/>
    <property type="match status" value="1"/>
</dbReference>
<feature type="DNA-binding region" description="H-T-H motif" evidence="2">
    <location>
        <begin position="40"/>
        <end position="59"/>
    </location>
</feature>
<evidence type="ECO:0000256" key="2">
    <source>
        <dbReference type="PROSITE-ProRule" id="PRU00335"/>
    </source>
</evidence>
<dbReference type="Pfam" id="PF00440">
    <property type="entry name" value="TetR_N"/>
    <property type="match status" value="1"/>
</dbReference>
<dbReference type="Pfam" id="PF17918">
    <property type="entry name" value="TetR_C_15"/>
    <property type="match status" value="1"/>
</dbReference>
<dbReference type="EMBL" id="FQVA01000001">
    <property type="protein sequence ID" value="SHE98190.1"/>
    <property type="molecule type" value="Genomic_DNA"/>
</dbReference>
<dbReference type="PROSITE" id="PS50977">
    <property type="entry name" value="HTH_TETR_2"/>
    <property type="match status" value="1"/>
</dbReference>
<evidence type="ECO:0000256" key="1">
    <source>
        <dbReference type="ARBA" id="ARBA00023125"/>
    </source>
</evidence>
<dbReference type="OrthoDB" id="9816320at2"/>
<evidence type="ECO:0000259" key="3">
    <source>
        <dbReference type="PROSITE" id="PS50977"/>
    </source>
</evidence>